<dbReference type="EMBL" id="LWDE02001773">
    <property type="protein sequence ID" value="KAE8239336.1"/>
    <property type="molecule type" value="Genomic_DNA"/>
</dbReference>
<evidence type="ECO:0000256" key="1">
    <source>
        <dbReference type="SAM" id="MobiDB-lite"/>
    </source>
</evidence>
<evidence type="ECO:0000313" key="3">
    <source>
        <dbReference type="Proteomes" id="UP000077684"/>
    </source>
</evidence>
<accession>A0A8X7STD0</accession>
<reference evidence="2" key="2">
    <citation type="journal article" date="2019" name="IMA Fungus">
        <title>Genome sequencing and comparison of five Tilletia species to identify candidate genes for the detection of regulated species infecting wheat.</title>
        <authorList>
            <person name="Nguyen H.D.T."/>
            <person name="Sultana T."/>
            <person name="Kesanakurti P."/>
            <person name="Hambleton S."/>
        </authorList>
    </citation>
    <scope>NUCLEOTIDE SEQUENCE</scope>
    <source>
        <strain evidence="2">DAOMC 236426</strain>
    </source>
</reference>
<dbReference type="AlphaFoldDB" id="A0A8X7STD0"/>
<proteinExistence type="predicted"/>
<name>A0A8X7STD0_9BASI</name>
<keyword evidence="3" id="KW-1185">Reference proteome</keyword>
<comment type="caution">
    <text evidence="2">The sequence shown here is derived from an EMBL/GenBank/DDBJ whole genome shotgun (WGS) entry which is preliminary data.</text>
</comment>
<sequence length="233" mass="25626">MIRTQALFDSDTDNLIRTQTYTHVTALTSHHGTSSHRHGAAYRRPVVPPKEQAKQALKNQLQLLQTSYHSDCPPSDALLDRRAPRLIKHASRAPVYRFHLVKHLALSARIIGVLDCCLLPVARAASLLLRQLAAHVVSPLPASPPRHCLLRSPAPRSPSTRSLTSSIFTSDYPTPESTPSSPFSPITNVEVAHAFIIPTTPHPACVPDPHARNSTHISSRTCEFTSAQRLYLA</sequence>
<protein>
    <submittedName>
        <fullName evidence="2">Uncharacterized protein</fullName>
    </submittedName>
</protein>
<feature type="region of interest" description="Disordered" evidence="1">
    <location>
        <begin position="150"/>
        <end position="183"/>
    </location>
</feature>
<evidence type="ECO:0000313" key="2">
    <source>
        <dbReference type="EMBL" id="KAE8239336.1"/>
    </source>
</evidence>
<dbReference type="Proteomes" id="UP000077684">
    <property type="component" value="Unassembled WGS sequence"/>
</dbReference>
<reference evidence="2" key="1">
    <citation type="submission" date="2016-04" db="EMBL/GenBank/DDBJ databases">
        <authorList>
            <person name="Nguyen H.D."/>
            <person name="Samba Siva P."/>
            <person name="Cullis J."/>
            <person name="Levesque C.A."/>
            <person name="Hambleton S."/>
        </authorList>
    </citation>
    <scope>NUCLEOTIDE SEQUENCE</scope>
    <source>
        <strain evidence="2">DAOMC 236426</strain>
    </source>
</reference>
<gene>
    <name evidence="2" type="ORF">A4X06_0g8333</name>
</gene>
<organism evidence="2 3">
    <name type="scientific">Tilletia controversa</name>
    <name type="common">dwarf bunt fungus</name>
    <dbReference type="NCBI Taxonomy" id="13291"/>
    <lineage>
        <taxon>Eukaryota</taxon>
        <taxon>Fungi</taxon>
        <taxon>Dikarya</taxon>
        <taxon>Basidiomycota</taxon>
        <taxon>Ustilaginomycotina</taxon>
        <taxon>Exobasidiomycetes</taxon>
        <taxon>Tilletiales</taxon>
        <taxon>Tilletiaceae</taxon>
        <taxon>Tilletia</taxon>
    </lineage>
</organism>